<keyword evidence="3" id="KW-1185">Reference proteome</keyword>
<name>A0ABV6BZ88_9ACTN</name>
<proteinExistence type="predicted"/>
<dbReference type="Gene3D" id="3.30.420.150">
    <property type="entry name" value="Exopolyphosphatase. Domain 2"/>
    <property type="match status" value="1"/>
</dbReference>
<evidence type="ECO:0000259" key="1">
    <source>
        <dbReference type="Pfam" id="PF02541"/>
    </source>
</evidence>
<dbReference type="CDD" id="cd24054">
    <property type="entry name" value="ASKHA_NBD_AaPPX-GppA_MtPPX2-like"/>
    <property type="match status" value="1"/>
</dbReference>
<dbReference type="Gene3D" id="3.30.420.40">
    <property type="match status" value="1"/>
</dbReference>
<dbReference type="InterPro" id="IPR043129">
    <property type="entry name" value="ATPase_NBD"/>
</dbReference>
<dbReference type="InterPro" id="IPR003695">
    <property type="entry name" value="Ppx_GppA_N"/>
</dbReference>
<dbReference type="PANTHER" id="PTHR30005:SF13">
    <property type="entry name" value="EXOPOLYPHOSPHATASE 2"/>
    <property type="match status" value="1"/>
</dbReference>
<gene>
    <name evidence="2" type="ORF">ACFFRE_00920</name>
</gene>
<dbReference type="Pfam" id="PF02541">
    <property type="entry name" value="Ppx-GppA"/>
    <property type="match status" value="1"/>
</dbReference>
<accession>A0ABV6BZ88</accession>
<evidence type="ECO:0000313" key="2">
    <source>
        <dbReference type="EMBL" id="MFC0080718.1"/>
    </source>
</evidence>
<evidence type="ECO:0000313" key="3">
    <source>
        <dbReference type="Proteomes" id="UP001589788"/>
    </source>
</evidence>
<dbReference type="RefSeq" id="WP_377787221.1">
    <property type="nucleotide sequence ID" value="NZ_JBHLYQ010000003.1"/>
</dbReference>
<dbReference type="EMBL" id="JBHLYQ010000003">
    <property type="protein sequence ID" value="MFC0080718.1"/>
    <property type="molecule type" value="Genomic_DNA"/>
</dbReference>
<dbReference type="InterPro" id="IPR050273">
    <property type="entry name" value="GppA/Ppx_hydrolase"/>
</dbReference>
<comment type="caution">
    <text evidence="2">The sequence shown here is derived from an EMBL/GenBank/DDBJ whole genome shotgun (WGS) entry which is preliminary data.</text>
</comment>
<protein>
    <submittedName>
        <fullName evidence="2">Exopolyphosphatase</fullName>
    </submittedName>
</protein>
<dbReference type="PANTHER" id="PTHR30005">
    <property type="entry name" value="EXOPOLYPHOSPHATASE"/>
    <property type="match status" value="1"/>
</dbReference>
<sequence>MAALDCGTNSTRLLVVDEDGRVLTRRMTVTRLGQGVDRTRRLAPEAIERTVAVLRQYAAEMARLGVTRARLAATSAARDAENAAAFLAAAAEATGVDPEILSGEDEARLSFLGATAQLPPDLAAAGPVLVVDIGGGSTELAVGRPGEPDAVRAVSVDLGCVRLTERFLAEDPPSAAALGAARAEVRAVLSTAREVLPTPAPGGTLVGLAGTVSTLVMLARGVDHYRRERVHHQRISRQEVESWLARLAGEPVAARRREPGMVEGRADVIVGGALVLAEALAVFDQAACLASEEDILDGLVASLRRSQARPAGP</sequence>
<organism evidence="2 3">
    <name type="scientific">Aciditerrimonas ferrireducens</name>
    <dbReference type="NCBI Taxonomy" id="667306"/>
    <lineage>
        <taxon>Bacteria</taxon>
        <taxon>Bacillati</taxon>
        <taxon>Actinomycetota</taxon>
        <taxon>Acidimicrobiia</taxon>
        <taxon>Acidimicrobiales</taxon>
        <taxon>Acidimicrobiaceae</taxon>
        <taxon>Aciditerrimonas</taxon>
    </lineage>
</organism>
<feature type="domain" description="Ppx/GppA phosphatase N-terminal" evidence="1">
    <location>
        <begin position="22"/>
        <end position="301"/>
    </location>
</feature>
<dbReference type="Proteomes" id="UP001589788">
    <property type="component" value="Unassembled WGS sequence"/>
</dbReference>
<dbReference type="SUPFAM" id="SSF53067">
    <property type="entry name" value="Actin-like ATPase domain"/>
    <property type="match status" value="2"/>
</dbReference>
<reference evidence="2 3" key="1">
    <citation type="submission" date="2024-09" db="EMBL/GenBank/DDBJ databases">
        <authorList>
            <person name="Sun Q."/>
            <person name="Mori K."/>
        </authorList>
    </citation>
    <scope>NUCLEOTIDE SEQUENCE [LARGE SCALE GENOMIC DNA]</scope>
    <source>
        <strain evidence="2 3">JCM 15389</strain>
    </source>
</reference>